<organism evidence="3 4">
    <name type="scientific">Sphingobacterium yanglingense</name>
    <dbReference type="NCBI Taxonomy" id="1437280"/>
    <lineage>
        <taxon>Bacteria</taxon>
        <taxon>Pseudomonadati</taxon>
        <taxon>Bacteroidota</taxon>
        <taxon>Sphingobacteriia</taxon>
        <taxon>Sphingobacteriales</taxon>
        <taxon>Sphingobacteriaceae</taxon>
        <taxon>Sphingobacterium</taxon>
    </lineage>
</organism>
<sequence length="254" mass="28929">MKQLATLFLALFILHTAGAQETKIIAHRGAWKNTHAPQNSIAALQEAIKQGVWGSEFDVHMTKDGILVVNHDNDFYGIDIATSTYEELLAKKHPNGEKIPTAEEYLKEGLKQKKTKLIYELKTNRLGVEETLKSAELSLALMNKLHANKMVEIIAFSWDACLKLRSLDKKIKIHYLNGDKNPTALKEAKLSGFDYNINALKANPTWIEDAHNKKLNTNVWTVNKQEDMLYFMQQKINYITTDEPELLHTVLTQK</sequence>
<dbReference type="InterPro" id="IPR017946">
    <property type="entry name" value="PLC-like_Pdiesterase_TIM-brl"/>
</dbReference>
<name>A0A4R6WBV3_9SPHI</name>
<dbReference type="InterPro" id="IPR030395">
    <property type="entry name" value="GP_PDE_dom"/>
</dbReference>
<feature type="domain" description="GP-PDE" evidence="2">
    <location>
        <begin position="22"/>
        <end position="251"/>
    </location>
</feature>
<keyword evidence="1" id="KW-0732">Signal</keyword>
<dbReference type="PROSITE" id="PS51704">
    <property type="entry name" value="GP_PDE"/>
    <property type="match status" value="1"/>
</dbReference>
<feature type="chain" id="PRO_5020988505" evidence="1">
    <location>
        <begin position="20"/>
        <end position="254"/>
    </location>
</feature>
<dbReference type="RefSeq" id="WP_133585996.1">
    <property type="nucleotide sequence ID" value="NZ_SNYV01000017.1"/>
</dbReference>
<evidence type="ECO:0000259" key="2">
    <source>
        <dbReference type="PROSITE" id="PS51704"/>
    </source>
</evidence>
<dbReference type="EMBL" id="SNYV01000017">
    <property type="protein sequence ID" value="TDQ75224.1"/>
    <property type="molecule type" value="Genomic_DNA"/>
</dbReference>
<dbReference type="SUPFAM" id="SSF51695">
    <property type="entry name" value="PLC-like phosphodiesterases"/>
    <property type="match status" value="1"/>
</dbReference>
<proteinExistence type="predicted"/>
<evidence type="ECO:0000256" key="1">
    <source>
        <dbReference type="SAM" id="SignalP"/>
    </source>
</evidence>
<evidence type="ECO:0000313" key="4">
    <source>
        <dbReference type="Proteomes" id="UP000295292"/>
    </source>
</evidence>
<gene>
    <name evidence="3" type="ORF">CLV99_3824</name>
</gene>
<dbReference type="OrthoDB" id="9776255at2"/>
<dbReference type="GO" id="GO:0008081">
    <property type="term" value="F:phosphoric diester hydrolase activity"/>
    <property type="evidence" value="ECO:0007669"/>
    <property type="project" value="InterPro"/>
</dbReference>
<comment type="caution">
    <text evidence="3">The sequence shown here is derived from an EMBL/GenBank/DDBJ whole genome shotgun (WGS) entry which is preliminary data.</text>
</comment>
<dbReference type="PANTHER" id="PTHR46211:SF1">
    <property type="entry name" value="GLYCEROPHOSPHODIESTER PHOSPHODIESTERASE, CYTOPLASMIC"/>
    <property type="match status" value="1"/>
</dbReference>
<evidence type="ECO:0000313" key="3">
    <source>
        <dbReference type="EMBL" id="TDQ75224.1"/>
    </source>
</evidence>
<dbReference type="Pfam" id="PF03009">
    <property type="entry name" value="GDPD"/>
    <property type="match status" value="1"/>
</dbReference>
<dbReference type="PANTHER" id="PTHR46211">
    <property type="entry name" value="GLYCEROPHOSPHORYL DIESTER PHOSPHODIESTERASE"/>
    <property type="match status" value="1"/>
</dbReference>
<dbReference type="Proteomes" id="UP000295292">
    <property type="component" value="Unassembled WGS sequence"/>
</dbReference>
<dbReference type="Gene3D" id="3.20.20.190">
    <property type="entry name" value="Phosphatidylinositol (PI) phosphodiesterase"/>
    <property type="match status" value="1"/>
</dbReference>
<protein>
    <submittedName>
        <fullName evidence="3">Glycerophosphoryl diester phosphodiesterase</fullName>
    </submittedName>
</protein>
<accession>A0A4R6WBV3</accession>
<keyword evidence="4" id="KW-1185">Reference proteome</keyword>
<feature type="signal peptide" evidence="1">
    <location>
        <begin position="1"/>
        <end position="19"/>
    </location>
</feature>
<reference evidence="3 4" key="1">
    <citation type="submission" date="2019-03" db="EMBL/GenBank/DDBJ databases">
        <title>Genomic Encyclopedia of Archaeal and Bacterial Type Strains, Phase II (KMG-II): from individual species to whole genera.</title>
        <authorList>
            <person name="Goeker M."/>
        </authorList>
    </citation>
    <scope>NUCLEOTIDE SEQUENCE [LARGE SCALE GENOMIC DNA]</scope>
    <source>
        <strain evidence="3 4">DSM 28353</strain>
    </source>
</reference>
<dbReference type="AlphaFoldDB" id="A0A4R6WBV3"/>
<dbReference type="GO" id="GO:0006629">
    <property type="term" value="P:lipid metabolic process"/>
    <property type="evidence" value="ECO:0007669"/>
    <property type="project" value="InterPro"/>
</dbReference>